<dbReference type="InterPro" id="IPR020287">
    <property type="entry name" value="Tail_sheath_C"/>
</dbReference>
<dbReference type="eggNOG" id="ENOG502Z8RJ">
    <property type="taxonomic scope" value="Bacteria"/>
</dbReference>
<comment type="similarity">
    <text evidence="1">Belongs to the myoviridae tail sheath protein family.</text>
</comment>
<sequence length="360" mass="39680">MATNNVMNGVKFTVQALAESVSTRAAHGVLFLVLDDSTVTPGLYKYAKLKKVTEKYTEDNKNIISTIFADYGIKSLIVAVGHDATNGISGSLDNVLSLLNKVNENGWLAVPQITLDADKKKVADFIKTQRKDEDYPLKGVIYNYSSDCDGIINFTGKDLGAIAPDVYAAEVAAQLCVLGPNEAITNHIAKNVTSCDVKTDNDDCVARGELFLCNNGKNIVFSRGVNSLQTIDSTQSETLSKIRIVEVIDLVKSDMREIFDTSYSGRMGNSYKNRKTLINTLNSYLKTLSNDGYLSNDELSYVELDVEATKKYLESKGVNTDNMKDEDILKAKLGSYVFIKVTLKCMDTIEDINIVLQYET</sequence>
<dbReference type="PATRIC" id="fig|931276.5.peg.2709"/>
<organism evidence="3 4">
    <name type="scientific">Clostridium saccharoperbutylacetonicum N1-4(HMT)</name>
    <dbReference type="NCBI Taxonomy" id="931276"/>
    <lineage>
        <taxon>Bacteria</taxon>
        <taxon>Bacillati</taxon>
        <taxon>Bacillota</taxon>
        <taxon>Clostridia</taxon>
        <taxon>Eubacteriales</taxon>
        <taxon>Clostridiaceae</taxon>
        <taxon>Clostridium</taxon>
    </lineage>
</organism>
<evidence type="ECO:0000259" key="2">
    <source>
        <dbReference type="Pfam" id="PF17482"/>
    </source>
</evidence>
<keyword evidence="4" id="KW-1185">Reference proteome</keyword>
<protein>
    <submittedName>
        <fullName evidence="3">Phage tail sheath protein</fullName>
    </submittedName>
</protein>
<dbReference type="KEGG" id="csr:Cspa_c26970"/>
<proteinExistence type="inferred from homology"/>
<gene>
    <name evidence="3" type="ORF">Cspa_c26970</name>
</gene>
<evidence type="ECO:0000313" key="4">
    <source>
        <dbReference type="Proteomes" id="UP000011728"/>
    </source>
</evidence>
<dbReference type="HOGENOM" id="CLU_060506_0_0_9"/>
<dbReference type="Proteomes" id="UP000011728">
    <property type="component" value="Chromosome"/>
</dbReference>
<evidence type="ECO:0000256" key="1">
    <source>
        <dbReference type="ARBA" id="ARBA00008005"/>
    </source>
</evidence>
<feature type="domain" description="Tail sheath protein C-terminal" evidence="2">
    <location>
        <begin position="235"/>
        <end position="311"/>
    </location>
</feature>
<dbReference type="AlphaFoldDB" id="M1MYG8"/>
<reference evidence="3 4" key="1">
    <citation type="submission" date="2013-02" db="EMBL/GenBank/DDBJ databases">
        <title>Genome sequence of Clostridium saccharoperbutylacetonicum N1-4(HMT).</title>
        <authorList>
            <person name="Poehlein A."/>
            <person name="Daniel R."/>
        </authorList>
    </citation>
    <scope>NUCLEOTIDE SEQUENCE [LARGE SCALE GENOMIC DNA]</scope>
    <source>
        <strain evidence="4">N1-4(HMT)</strain>
    </source>
</reference>
<dbReference type="EMBL" id="CP004121">
    <property type="protein sequence ID" value="AGF56462.1"/>
    <property type="molecule type" value="Genomic_DNA"/>
</dbReference>
<dbReference type="Pfam" id="PF17482">
    <property type="entry name" value="Phage_sheath_1C"/>
    <property type="match status" value="1"/>
</dbReference>
<name>M1MYG8_9CLOT</name>
<dbReference type="Gene3D" id="3.30.1370.220">
    <property type="match status" value="1"/>
</dbReference>
<evidence type="ECO:0000313" key="3">
    <source>
        <dbReference type="EMBL" id="AGF56462.1"/>
    </source>
</evidence>
<dbReference type="RefSeq" id="WP_015392781.1">
    <property type="nucleotide sequence ID" value="NC_020291.1"/>
</dbReference>
<accession>M1MYG8</accession>
<dbReference type="Gene3D" id="3.40.50.11790">
    <property type="match status" value="1"/>
</dbReference>